<evidence type="ECO:0000256" key="2">
    <source>
        <dbReference type="ARBA" id="ARBA00022692"/>
    </source>
</evidence>
<dbReference type="AlphaFoldDB" id="M2YCE5"/>
<dbReference type="EMBL" id="ANHZ02000017">
    <property type="protein sequence ID" value="EME36180.1"/>
    <property type="molecule type" value="Genomic_DNA"/>
</dbReference>
<comment type="subcellular location">
    <subcellularLocation>
        <location evidence="1">Membrane</location>
        <topology evidence="1">Multi-pass membrane protein</topology>
    </subcellularLocation>
</comment>
<dbReference type="InterPro" id="IPR013525">
    <property type="entry name" value="ABC2_TM"/>
</dbReference>
<feature type="transmembrane region" description="Helical" evidence="6">
    <location>
        <begin position="245"/>
        <end position="269"/>
    </location>
</feature>
<reference evidence="8 9" key="1">
    <citation type="journal article" date="2014" name="Genome Announc.">
        <title>Draft Genome Sequence of Kocuria palustris PEL.</title>
        <authorList>
            <person name="Sharma G."/>
            <person name="Khatri I."/>
            <person name="Subramanian S."/>
        </authorList>
    </citation>
    <scope>NUCLEOTIDE SEQUENCE [LARGE SCALE GENOMIC DNA]</scope>
    <source>
        <strain evidence="8 9">PEL</strain>
    </source>
</reference>
<comment type="caution">
    <text evidence="8">The sequence shown here is derived from an EMBL/GenBank/DDBJ whole genome shotgun (WGS) entry which is preliminary data.</text>
</comment>
<dbReference type="GO" id="GO:0140359">
    <property type="term" value="F:ABC-type transporter activity"/>
    <property type="evidence" value="ECO:0007669"/>
    <property type="project" value="InterPro"/>
</dbReference>
<proteinExistence type="predicted"/>
<feature type="compositionally biased region" description="Low complexity" evidence="5">
    <location>
        <begin position="12"/>
        <end position="21"/>
    </location>
</feature>
<dbReference type="STRING" id="71999.KPaMU14_04620"/>
<feature type="transmembrane region" description="Helical" evidence="6">
    <location>
        <begin position="325"/>
        <end position="347"/>
    </location>
</feature>
<evidence type="ECO:0000256" key="6">
    <source>
        <dbReference type="SAM" id="Phobius"/>
    </source>
</evidence>
<sequence length="415" mass="43427">MSSSTRSDGPDASAPGASEEAGGPGRTVERPWLTVMMRELAVKVRNRSVLISTAVTLVLIVGGLVASSLLSGTDSGSEHEIAAVGAGSVEMVEAVDDSLSDDDSASPREATRQEAEQLLDDGDVDAALVHEDGSWVLLGDGSLDPVLEQAVTQSVSSATIAANAASAGTSMDQLAQGSEVRVEQIGEGSDSRDTAASFVLRYVFAMLFYMAAIMFGTAIANSVLEEKQNRVVEILATAIPVRQILYGKVLGNCVMAFAQMGLFAGAGLLTASLLGLTDDLGWALSASGWFIAFFVVGFAAQATIWAALGALASRSEDLNTSMTPIMTVLVVAMLAGLMGTGTWLTVASYVPIISSIAMPVRLLEGEAAVWEPFAALAVCGAFGWAMLRIGERVYQRAVFQGGRSLSWRQAMRLED</sequence>
<evidence type="ECO:0000259" key="7">
    <source>
        <dbReference type="Pfam" id="PF12698"/>
    </source>
</evidence>
<gene>
    <name evidence="8" type="ORF">C884_00659</name>
</gene>
<keyword evidence="9" id="KW-1185">Reference proteome</keyword>
<evidence type="ECO:0000313" key="8">
    <source>
        <dbReference type="EMBL" id="EME36180.1"/>
    </source>
</evidence>
<feature type="region of interest" description="Disordered" evidence="5">
    <location>
        <begin position="1"/>
        <end position="27"/>
    </location>
</feature>
<evidence type="ECO:0000256" key="5">
    <source>
        <dbReference type="SAM" id="MobiDB-lite"/>
    </source>
</evidence>
<keyword evidence="2 6" id="KW-0812">Transmembrane</keyword>
<feature type="transmembrane region" description="Helical" evidence="6">
    <location>
        <begin position="367"/>
        <end position="387"/>
    </location>
</feature>
<dbReference type="PANTHER" id="PTHR43471:SF3">
    <property type="entry name" value="ABC TRANSPORTER PERMEASE PROTEIN NATB"/>
    <property type="match status" value="1"/>
</dbReference>
<organism evidence="8 9">
    <name type="scientific">Kocuria palustris PEL</name>
    <dbReference type="NCBI Taxonomy" id="1236550"/>
    <lineage>
        <taxon>Bacteria</taxon>
        <taxon>Bacillati</taxon>
        <taxon>Actinomycetota</taxon>
        <taxon>Actinomycetes</taxon>
        <taxon>Micrococcales</taxon>
        <taxon>Micrococcaceae</taxon>
        <taxon>Kocuria</taxon>
    </lineage>
</organism>
<dbReference type="RefSeq" id="WP_006215082.1">
    <property type="nucleotide sequence ID" value="NZ_ANHZ02000017.1"/>
</dbReference>
<keyword evidence="3 6" id="KW-1133">Transmembrane helix</keyword>
<feature type="transmembrane region" description="Helical" evidence="6">
    <location>
        <begin position="202"/>
        <end position="224"/>
    </location>
</feature>
<feature type="domain" description="ABC-2 type transporter transmembrane" evidence="7">
    <location>
        <begin position="47"/>
        <end position="384"/>
    </location>
</feature>
<name>M2YCE5_9MICC</name>
<evidence type="ECO:0000256" key="1">
    <source>
        <dbReference type="ARBA" id="ARBA00004141"/>
    </source>
</evidence>
<feature type="transmembrane region" description="Helical" evidence="6">
    <location>
        <begin position="48"/>
        <end position="70"/>
    </location>
</feature>
<evidence type="ECO:0000256" key="4">
    <source>
        <dbReference type="ARBA" id="ARBA00023136"/>
    </source>
</evidence>
<protein>
    <recommendedName>
        <fullName evidence="7">ABC-2 type transporter transmembrane domain-containing protein</fullName>
    </recommendedName>
</protein>
<evidence type="ECO:0000313" key="9">
    <source>
        <dbReference type="Proteomes" id="UP000009877"/>
    </source>
</evidence>
<keyword evidence="4 6" id="KW-0472">Membrane</keyword>
<dbReference type="Pfam" id="PF12698">
    <property type="entry name" value="ABC2_membrane_3"/>
    <property type="match status" value="1"/>
</dbReference>
<dbReference type="Proteomes" id="UP000009877">
    <property type="component" value="Unassembled WGS sequence"/>
</dbReference>
<feature type="transmembrane region" description="Helical" evidence="6">
    <location>
        <begin position="289"/>
        <end position="313"/>
    </location>
</feature>
<evidence type="ECO:0000256" key="3">
    <source>
        <dbReference type="ARBA" id="ARBA00022989"/>
    </source>
</evidence>
<dbReference type="PANTHER" id="PTHR43471">
    <property type="entry name" value="ABC TRANSPORTER PERMEASE"/>
    <property type="match status" value="1"/>
</dbReference>
<dbReference type="GO" id="GO:0016020">
    <property type="term" value="C:membrane"/>
    <property type="evidence" value="ECO:0007669"/>
    <property type="project" value="UniProtKB-SubCell"/>
</dbReference>
<accession>M2YCE5</accession>